<sequence>MSTGKIQTGTYTIRNREFKTHAYLVDRNVNTPLTAIKTEEPWTSTTWTVTLEKDSYTIVNFKHNDHGASIEAKPSAGESVLATSKQSAWVIKETDTKGEYLISPYIDTSLFWNLTSGAEGTTIKLAKVSDNTSQWSFHLVK</sequence>
<dbReference type="Gene3D" id="2.80.10.50">
    <property type="match status" value="1"/>
</dbReference>
<dbReference type="AlphaFoldDB" id="A0A0H2R768"/>
<keyword evidence="2" id="KW-1185">Reference proteome</keyword>
<gene>
    <name evidence="1" type="ORF">SCHPADRAFT_894487</name>
</gene>
<dbReference type="SUPFAM" id="SSF50370">
    <property type="entry name" value="Ricin B-like lectins"/>
    <property type="match status" value="1"/>
</dbReference>
<dbReference type="STRING" id="27342.A0A0H2R768"/>
<evidence type="ECO:0000313" key="2">
    <source>
        <dbReference type="Proteomes" id="UP000053477"/>
    </source>
</evidence>
<dbReference type="InParanoid" id="A0A0H2R768"/>
<dbReference type="Proteomes" id="UP000053477">
    <property type="component" value="Unassembled WGS sequence"/>
</dbReference>
<dbReference type="EMBL" id="KQ086127">
    <property type="protein sequence ID" value="KLO07660.1"/>
    <property type="molecule type" value="Genomic_DNA"/>
</dbReference>
<evidence type="ECO:0008006" key="3">
    <source>
        <dbReference type="Google" id="ProtNLM"/>
    </source>
</evidence>
<dbReference type="OrthoDB" id="2602911at2759"/>
<accession>A0A0H2R768</accession>
<protein>
    <recommendedName>
        <fullName evidence="3">Ricin B lectin domain-containing protein</fullName>
    </recommendedName>
</protein>
<dbReference type="InterPro" id="IPR035992">
    <property type="entry name" value="Ricin_B-like_lectins"/>
</dbReference>
<proteinExistence type="predicted"/>
<name>A0A0H2R768_9AGAM</name>
<organism evidence="1 2">
    <name type="scientific">Schizopora paradoxa</name>
    <dbReference type="NCBI Taxonomy" id="27342"/>
    <lineage>
        <taxon>Eukaryota</taxon>
        <taxon>Fungi</taxon>
        <taxon>Dikarya</taxon>
        <taxon>Basidiomycota</taxon>
        <taxon>Agaricomycotina</taxon>
        <taxon>Agaricomycetes</taxon>
        <taxon>Hymenochaetales</taxon>
        <taxon>Schizoporaceae</taxon>
        <taxon>Schizopora</taxon>
    </lineage>
</organism>
<reference evidence="1 2" key="1">
    <citation type="submission" date="2015-04" db="EMBL/GenBank/DDBJ databases">
        <title>Complete genome sequence of Schizopora paradoxa KUC8140, a cosmopolitan wood degrader in East Asia.</title>
        <authorList>
            <consortium name="DOE Joint Genome Institute"/>
            <person name="Min B."/>
            <person name="Park H."/>
            <person name="Jang Y."/>
            <person name="Kim J.-J."/>
            <person name="Kim K.H."/>
            <person name="Pangilinan J."/>
            <person name="Lipzen A."/>
            <person name="Riley R."/>
            <person name="Grigoriev I.V."/>
            <person name="Spatafora J.W."/>
            <person name="Choi I.-G."/>
        </authorList>
    </citation>
    <scope>NUCLEOTIDE SEQUENCE [LARGE SCALE GENOMIC DNA]</scope>
    <source>
        <strain evidence="1 2">KUC8140</strain>
    </source>
</reference>
<evidence type="ECO:0000313" key="1">
    <source>
        <dbReference type="EMBL" id="KLO07660.1"/>
    </source>
</evidence>